<evidence type="ECO:0000256" key="4">
    <source>
        <dbReference type="ARBA" id="ARBA00023242"/>
    </source>
</evidence>
<organism evidence="9 10">
    <name type="scientific">Rotaria magnacalcarata</name>
    <dbReference type="NCBI Taxonomy" id="392030"/>
    <lineage>
        <taxon>Eukaryota</taxon>
        <taxon>Metazoa</taxon>
        <taxon>Spiralia</taxon>
        <taxon>Gnathifera</taxon>
        <taxon>Rotifera</taxon>
        <taxon>Eurotatoria</taxon>
        <taxon>Bdelloidea</taxon>
        <taxon>Philodinida</taxon>
        <taxon>Philodinidae</taxon>
        <taxon>Rotaria</taxon>
    </lineage>
</organism>
<name>A0A8S2UE89_9BILA</name>
<dbReference type="PRINTS" id="PR00024">
    <property type="entry name" value="HOMEOBOX"/>
</dbReference>
<dbReference type="PANTHER" id="PTHR24339:SF28">
    <property type="entry name" value="E5-RELATED"/>
    <property type="match status" value="1"/>
</dbReference>
<dbReference type="EMBL" id="CAJOBI010044216">
    <property type="protein sequence ID" value="CAF4339426.1"/>
    <property type="molecule type" value="Genomic_DNA"/>
</dbReference>
<gene>
    <name evidence="9" type="ORF">SMN809_LOCUS27735</name>
</gene>
<dbReference type="PROSITE" id="PS50071">
    <property type="entry name" value="HOMEOBOX_2"/>
    <property type="match status" value="1"/>
</dbReference>
<dbReference type="CDD" id="cd00086">
    <property type="entry name" value="homeodomain"/>
    <property type="match status" value="1"/>
</dbReference>
<dbReference type="InterPro" id="IPR001356">
    <property type="entry name" value="HD"/>
</dbReference>
<dbReference type="InterPro" id="IPR017970">
    <property type="entry name" value="Homeobox_CS"/>
</dbReference>
<evidence type="ECO:0000256" key="7">
    <source>
        <dbReference type="SAM" id="MobiDB-lite"/>
    </source>
</evidence>
<dbReference type="Proteomes" id="UP000676336">
    <property type="component" value="Unassembled WGS sequence"/>
</dbReference>
<evidence type="ECO:0000256" key="6">
    <source>
        <dbReference type="RuleBase" id="RU000682"/>
    </source>
</evidence>
<evidence type="ECO:0000256" key="3">
    <source>
        <dbReference type="ARBA" id="ARBA00023155"/>
    </source>
</evidence>
<evidence type="ECO:0000256" key="2">
    <source>
        <dbReference type="ARBA" id="ARBA00023125"/>
    </source>
</evidence>
<dbReference type="Pfam" id="PF00046">
    <property type="entry name" value="Homeodomain"/>
    <property type="match status" value="1"/>
</dbReference>
<evidence type="ECO:0000313" key="9">
    <source>
        <dbReference type="EMBL" id="CAF4339426.1"/>
    </source>
</evidence>
<dbReference type="GO" id="GO:0000981">
    <property type="term" value="F:DNA-binding transcription factor activity, RNA polymerase II-specific"/>
    <property type="evidence" value="ECO:0007669"/>
    <property type="project" value="InterPro"/>
</dbReference>
<feature type="non-terminal residue" evidence="9">
    <location>
        <position position="58"/>
    </location>
</feature>
<dbReference type="InterPro" id="IPR020479">
    <property type="entry name" value="HD_metazoa"/>
</dbReference>
<sequence length="58" mass="6946">MFENTKYLAGTERSRLACQLAMSEAQVKVWFQNRRTKWRKKHAAEIHGPSSRRNKQQR</sequence>
<protein>
    <recommendedName>
        <fullName evidence="8">Homeobox domain-containing protein</fullName>
    </recommendedName>
</protein>
<dbReference type="PROSITE" id="PS00027">
    <property type="entry name" value="HOMEOBOX_1"/>
    <property type="match status" value="1"/>
</dbReference>
<dbReference type="AlphaFoldDB" id="A0A8S2UE89"/>
<comment type="subcellular location">
    <subcellularLocation>
        <location evidence="1 5 6">Nucleus</location>
    </subcellularLocation>
</comment>
<dbReference type="SMART" id="SM00389">
    <property type="entry name" value="HOX"/>
    <property type="match status" value="1"/>
</dbReference>
<evidence type="ECO:0000256" key="1">
    <source>
        <dbReference type="ARBA" id="ARBA00004123"/>
    </source>
</evidence>
<dbReference type="GO" id="GO:0005634">
    <property type="term" value="C:nucleus"/>
    <property type="evidence" value="ECO:0007669"/>
    <property type="project" value="UniProtKB-SubCell"/>
</dbReference>
<reference evidence="9" key="1">
    <citation type="submission" date="2021-02" db="EMBL/GenBank/DDBJ databases">
        <authorList>
            <person name="Nowell W R."/>
        </authorList>
    </citation>
    <scope>NUCLEOTIDE SEQUENCE</scope>
</reference>
<dbReference type="InterPro" id="IPR009057">
    <property type="entry name" value="Homeodomain-like_sf"/>
</dbReference>
<evidence type="ECO:0000313" key="10">
    <source>
        <dbReference type="Proteomes" id="UP000676336"/>
    </source>
</evidence>
<feature type="DNA-binding region" description="Homeobox" evidence="5">
    <location>
        <begin position="3"/>
        <end position="42"/>
    </location>
</feature>
<accession>A0A8S2UE89</accession>
<keyword evidence="2 5" id="KW-0238">DNA-binding</keyword>
<dbReference type="InterPro" id="IPR050877">
    <property type="entry name" value="EMX-VAX-Noto_Homeobox_TFs"/>
</dbReference>
<keyword evidence="4 5" id="KW-0539">Nucleus</keyword>
<evidence type="ECO:0000259" key="8">
    <source>
        <dbReference type="PROSITE" id="PS50071"/>
    </source>
</evidence>
<dbReference type="SUPFAM" id="SSF46689">
    <property type="entry name" value="Homeodomain-like"/>
    <property type="match status" value="1"/>
</dbReference>
<dbReference type="Gene3D" id="1.10.10.60">
    <property type="entry name" value="Homeodomain-like"/>
    <property type="match status" value="1"/>
</dbReference>
<dbReference type="GO" id="GO:0000978">
    <property type="term" value="F:RNA polymerase II cis-regulatory region sequence-specific DNA binding"/>
    <property type="evidence" value="ECO:0007669"/>
    <property type="project" value="TreeGrafter"/>
</dbReference>
<feature type="region of interest" description="Disordered" evidence="7">
    <location>
        <begin position="39"/>
        <end position="58"/>
    </location>
</feature>
<evidence type="ECO:0000256" key="5">
    <source>
        <dbReference type="PROSITE-ProRule" id="PRU00108"/>
    </source>
</evidence>
<proteinExistence type="predicted"/>
<feature type="domain" description="Homeobox" evidence="8">
    <location>
        <begin position="1"/>
        <end position="41"/>
    </location>
</feature>
<comment type="caution">
    <text evidence="9">The sequence shown here is derived from an EMBL/GenBank/DDBJ whole genome shotgun (WGS) entry which is preliminary data.</text>
</comment>
<keyword evidence="3 5" id="KW-0371">Homeobox</keyword>
<dbReference type="PANTHER" id="PTHR24339">
    <property type="entry name" value="HOMEOBOX PROTEIN EMX-RELATED"/>
    <property type="match status" value="1"/>
</dbReference>